<keyword evidence="4 8" id="KW-0720">Serine protease</keyword>
<feature type="non-terminal residue" evidence="11">
    <location>
        <position position="1"/>
    </location>
</feature>
<dbReference type="EC" id="3.4.21.-" evidence="8"/>
<dbReference type="PROSITE" id="PS50240">
    <property type="entry name" value="TRYPSIN_DOM"/>
    <property type="match status" value="1"/>
</dbReference>
<dbReference type="InterPro" id="IPR022700">
    <property type="entry name" value="CLIP"/>
</dbReference>
<dbReference type="SMART" id="SM00680">
    <property type="entry name" value="CLIP"/>
    <property type="match status" value="1"/>
</dbReference>
<keyword evidence="2" id="KW-0732">Signal</keyword>
<organism evidence="11 12">
    <name type="scientific">Ignelater luminosus</name>
    <name type="common">Cucubano</name>
    <name type="synonym">Pyrophorus luminosus</name>
    <dbReference type="NCBI Taxonomy" id="2038154"/>
    <lineage>
        <taxon>Eukaryota</taxon>
        <taxon>Metazoa</taxon>
        <taxon>Ecdysozoa</taxon>
        <taxon>Arthropoda</taxon>
        <taxon>Hexapoda</taxon>
        <taxon>Insecta</taxon>
        <taxon>Pterygota</taxon>
        <taxon>Neoptera</taxon>
        <taxon>Endopterygota</taxon>
        <taxon>Coleoptera</taxon>
        <taxon>Polyphaga</taxon>
        <taxon>Elateriformia</taxon>
        <taxon>Elateroidea</taxon>
        <taxon>Elateridae</taxon>
        <taxon>Agrypninae</taxon>
        <taxon>Pyrophorini</taxon>
        <taxon>Ignelater</taxon>
    </lineage>
</organism>
<keyword evidence="5" id="KW-1015">Disulfide bond</keyword>
<feature type="domain" description="Clip" evidence="10">
    <location>
        <begin position="1"/>
        <end position="53"/>
    </location>
</feature>
<evidence type="ECO:0000256" key="4">
    <source>
        <dbReference type="ARBA" id="ARBA00022825"/>
    </source>
</evidence>
<evidence type="ECO:0000256" key="6">
    <source>
        <dbReference type="ARBA" id="ARBA00023180"/>
    </source>
</evidence>
<dbReference type="InterPro" id="IPR051487">
    <property type="entry name" value="Ser/Thr_Proteases_Immune/Dev"/>
</dbReference>
<dbReference type="Pfam" id="PF00089">
    <property type="entry name" value="Trypsin"/>
    <property type="match status" value="1"/>
</dbReference>
<comment type="subcellular location">
    <subcellularLocation>
        <location evidence="8">Secreted</location>
    </subcellularLocation>
</comment>
<dbReference type="CDD" id="cd00190">
    <property type="entry name" value="Tryp_SPc"/>
    <property type="match status" value="1"/>
</dbReference>
<dbReference type="GO" id="GO:0005576">
    <property type="term" value="C:extracellular region"/>
    <property type="evidence" value="ECO:0007669"/>
    <property type="project" value="UniProtKB-SubCell"/>
</dbReference>
<dbReference type="InterPro" id="IPR043504">
    <property type="entry name" value="Peptidase_S1_PA_chymotrypsin"/>
</dbReference>
<dbReference type="PANTHER" id="PTHR24256">
    <property type="entry name" value="TRYPTASE-RELATED"/>
    <property type="match status" value="1"/>
</dbReference>
<dbReference type="Proteomes" id="UP000801492">
    <property type="component" value="Unassembled WGS sequence"/>
</dbReference>
<dbReference type="InterPro" id="IPR009003">
    <property type="entry name" value="Peptidase_S1_PA"/>
</dbReference>
<dbReference type="GO" id="GO:0004252">
    <property type="term" value="F:serine-type endopeptidase activity"/>
    <property type="evidence" value="ECO:0007669"/>
    <property type="project" value="UniProtKB-UniRule"/>
</dbReference>
<name>A0A8K0D9Z0_IGNLU</name>
<dbReference type="Gene3D" id="3.30.1640.30">
    <property type="match status" value="1"/>
</dbReference>
<keyword evidence="3 8" id="KW-0378">Hydrolase</keyword>
<dbReference type="AlphaFoldDB" id="A0A8K0D9Z0"/>
<evidence type="ECO:0000256" key="3">
    <source>
        <dbReference type="ARBA" id="ARBA00022801"/>
    </source>
</evidence>
<feature type="domain" description="Peptidase S1" evidence="9">
    <location>
        <begin position="78"/>
        <end position="337"/>
    </location>
</feature>
<dbReference type="InterPro" id="IPR001254">
    <property type="entry name" value="Trypsin_dom"/>
</dbReference>
<evidence type="ECO:0000256" key="8">
    <source>
        <dbReference type="RuleBase" id="RU366078"/>
    </source>
</evidence>
<dbReference type="OrthoDB" id="6769228at2759"/>
<sequence length="344" mass="38370">KCLTPNFEKAECISLNSCNTLLNALKNPTKSVTDFISKSRCGSVNAVEQMVCCGNLSDYHDDTILSDRRFCGYQHSDDYGSTARSFNISINEFPWVVALLYKNATIGNDSKPVSVCSGTLLNLEYVITAGQCLSIPNFHLIGVRLGEYDFRTKKDCIKIGQHQDCTESLDFGIGETFLHEQYNERTGVNDIALIKLSSFAVEYTDFLRPICLPIASIKTANIGDDLVTSGWGSTKHNAELASVKKKIFTKLMSNEDCIKDYKNTRRLITKNQMCTKDSSDNVEFSCRGDAGAPVMFGNKYQWHLEGISSGGAECGGTYPEVHTRVKNYIPWILRHIKSDLQKKN</sequence>
<keyword evidence="6" id="KW-0325">Glycoprotein</keyword>
<reference evidence="11" key="1">
    <citation type="submission" date="2019-08" db="EMBL/GenBank/DDBJ databases">
        <title>The genome of the North American firefly Photinus pyralis.</title>
        <authorList>
            <consortium name="Photinus pyralis genome working group"/>
            <person name="Fallon T.R."/>
            <person name="Sander Lower S.E."/>
            <person name="Weng J.-K."/>
        </authorList>
    </citation>
    <scope>NUCLEOTIDE SEQUENCE</scope>
    <source>
        <strain evidence="11">TRF0915ILg1</strain>
        <tissue evidence="11">Whole body</tissue>
    </source>
</reference>
<evidence type="ECO:0000313" key="12">
    <source>
        <dbReference type="Proteomes" id="UP000801492"/>
    </source>
</evidence>
<dbReference type="InterPro" id="IPR038565">
    <property type="entry name" value="CLIP_sf"/>
</dbReference>
<evidence type="ECO:0000313" key="11">
    <source>
        <dbReference type="EMBL" id="KAF2899107.1"/>
    </source>
</evidence>
<evidence type="ECO:0000256" key="2">
    <source>
        <dbReference type="ARBA" id="ARBA00022729"/>
    </source>
</evidence>
<dbReference type="FunFam" id="2.40.10.10:FF:000028">
    <property type="entry name" value="Serine protease easter"/>
    <property type="match status" value="1"/>
</dbReference>
<comment type="domain">
    <text evidence="8">The clip domain consists of 35-55 residues which are 'knitted' together usually by 3 conserved disulfide bonds forming a clip-like compact structure.</text>
</comment>
<gene>
    <name evidence="11" type="ORF">ILUMI_07061</name>
</gene>
<evidence type="ECO:0000256" key="5">
    <source>
        <dbReference type="ARBA" id="ARBA00023157"/>
    </source>
</evidence>
<evidence type="ECO:0000256" key="1">
    <source>
        <dbReference type="ARBA" id="ARBA00022670"/>
    </source>
</evidence>
<evidence type="ECO:0000259" key="9">
    <source>
        <dbReference type="PROSITE" id="PS50240"/>
    </source>
</evidence>
<keyword evidence="1 8" id="KW-0645">Protease</keyword>
<keyword evidence="8" id="KW-0964">Secreted</keyword>
<evidence type="ECO:0000256" key="7">
    <source>
        <dbReference type="ARBA" id="ARBA00024195"/>
    </source>
</evidence>
<dbReference type="Pfam" id="PF12032">
    <property type="entry name" value="CLIP"/>
    <property type="match status" value="1"/>
</dbReference>
<dbReference type="PRINTS" id="PR00722">
    <property type="entry name" value="CHYMOTRYPSIN"/>
</dbReference>
<dbReference type="Gene3D" id="2.40.10.10">
    <property type="entry name" value="Trypsin-like serine proteases"/>
    <property type="match status" value="2"/>
</dbReference>
<keyword evidence="12" id="KW-1185">Reference proteome</keyword>
<proteinExistence type="inferred from homology"/>
<evidence type="ECO:0000259" key="10">
    <source>
        <dbReference type="PROSITE" id="PS51888"/>
    </source>
</evidence>
<dbReference type="EMBL" id="VTPC01003046">
    <property type="protein sequence ID" value="KAF2899107.1"/>
    <property type="molecule type" value="Genomic_DNA"/>
</dbReference>
<dbReference type="PROSITE" id="PS51888">
    <property type="entry name" value="CLIP"/>
    <property type="match status" value="1"/>
</dbReference>
<comment type="caution">
    <text evidence="11">The sequence shown here is derived from an EMBL/GenBank/DDBJ whole genome shotgun (WGS) entry which is preliminary data.</text>
</comment>
<dbReference type="GO" id="GO:0006508">
    <property type="term" value="P:proteolysis"/>
    <property type="evidence" value="ECO:0007669"/>
    <property type="project" value="UniProtKB-KW"/>
</dbReference>
<dbReference type="InterPro" id="IPR001314">
    <property type="entry name" value="Peptidase_S1A"/>
</dbReference>
<dbReference type="SMART" id="SM00020">
    <property type="entry name" value="Tryp_SPc"/>
    <property type="match status" value="1"/>
</dbReference>
<accession>A0A8K0D9Z0</accession>
<dbReference type="SUPFAM" id="SSF50494">
    <property type="entry name" value="Trypsin-like serine proteases"/>
    <property type="match status" value="1"/>
</dbReference>
<comment type="similarity">
    <text evidence="7 8">Belongs to the peptidase S1 family. CLIP subfamily.</text>
</comment>
<protein>
    <recommendedName>
        <fullName evidence="8">CLIP domain-containing serine protease</fullName>
        <ecNumber evidence="8">3.4.21.-</ecNumber>
    </recommendedName>
</protein>